<name>A0ABS2GMZ3_9FIRM</name>
<dbReference type="HAMAP" id="MF_00652">
    <property type="entry name" value="UPF0246"/>
    <property type="match status" value="1"/>
</dbReference>
<gene>
    <name evidence="2" type="primary">yaaA</name>
    <name evidence="2" type="ORF">H9X81_03965</name>
</gene>
<dbReference type="RefSeq" id="WP_204720020.1">
    <property type="nucleotide sequence ID" value="NZ_JACSNR010000003.1"/>
</dbReference>
<keyword evidence="3" id="KW-1185">Reference proteome</keyword>
<sequence length="260" mass="29654">MRILISPAKQMIPDPDTLAPVSQPRFLPEARLLLETLRQKSDRELQSLWKTNDALTAENIQRVRTMDLTRNLTPALFCYHGIQYQYLGPSALEDAPLAWLSEHLRIGSGFYGLLRPLDGIVPYRLEMQARLRVEDSRDLYAFWGDRLARALAEETDTVLDLASREYSRAILDPLPASVRVIRCVFLSRKPDGTLAEKATLCKMARGRMARFLAEAGQADPDTLRAFDGIHWEYAPDLSEPDRLVYLEKPSRPGTRPAFEW</sequence>
<protein>
    <recommendedName>
        <fullName evidence="1">UPF0246 protein H9X81_03965</fullName>
    </recommendedName>
</protein>
<comment type="caution">
    <text evidence="2">The sequence shown here is derived from an EMBL/GenBank/DDBJ whole genome shotgun (WGS) entry which is preliminary data.</text>
</comment>
<comment type="similarity">
    <text evidence="1">Belongs to the UPF0246 family.</text>
</comment>
<evidence type="ECO:0000313" key="3">
    <source>
        <dbReference type="Proteomes" id="UP000724149"/>
    </source>
</evidence>
<dbReference type="PANTHER" id="PTHR30283:SF4">
    <property type="entry name" value="PEROXIDE STRESS RESISTANCE PROTEIN YAAA"/>
    <property type="match status" value="1"/>
</dbReference>
<proteinExistence type="inferred from homology"/>
<evidence type="ECO:0000313" key="2">
    <source>
        <dbReference type="EMBL" id="MBM6922850.1"/>
    </source>
</evidence>
<dbReference type="NCBIfam" id="NF002543">
    <property type="entry name" value="PRK02101.1-4"/>
    <property type="match status" value="1"/>
</dbReference>
<reference evidence="2 3" key="1">
    <citation type="journal article" date="2021" name="Sci. Rep.">
        <title>The distribution of antibiotic resistance genes in chicken gut microbiota commensals.</title>
        <authorList>
            <person name="Juricova H."/>
            <person name="Matiasovicova J."/>
            <person name="Kubasova T."/>
            <person name="Cejkova D."/>
            <person name="Rychlik I."/>
        </authorList>
    </citation>
    <scope>NUCLEOTIDE SEQUENCE [LARGE SCALE GENOMIC DNA]</scope>
    <source>
        <strain evidence="2 3">An564</strain>
    </source>
</reference>
<evidence type="ECO:0000256" key="1">
    <source>
        <dbReference type="HAMAP-Rule" id="MF_00652"/>
    </source>
</evidence>
<dbReference type="InterPro" id="IPR005583">
    <property type="entry name" value="YaaA"/>
</dbReference>
<accession>A0ABS2GMZ3</accession>
<dbReference type="Proteomes" id="UP000724149">
    <property type="component" value="Unassembled WGS sequence"/>
</dbReference>
<organism evidence="2 3">
    <name type="scientific">Hydrogenoanaerobacterium saccharovorans</name>
    <dbReference type="NCBI Taxonomy" id="474960"/>
    <lineage>
        <taxon>Bacteria</taxon>
        <taxon>Bacillati</taxon>
        <taxon>Bacillota</taxon>
        <taxon>Clostridia</taxon>
        <taxon>Eubacteriales</taxon>
        <taxon>Oscillospiraceae</taxon>
        <taxon>Hydrogenoanaerobacterium</taxon>
    </lineage>
</organism>
<dbReference type="Pfam" id="PF03883">
    <property type="entry name" value="H2O2_YaaD"/>
    <property type="match status" value="1"/>
</dbReference>
<dbReference type="EMBL" id="JACSNR010000003">
    <property type="protein sequence ID" value="MBM6922850.1"/>
    <property type="molecule type" value="Genomic_DNA"/>
</dbReference>
<dbReference type="PANTHER" id="PTHR30283">
    <property type="entry name" value="PEROXIDE STRESS RESPONSE PROTEIN YAAA"/>
    <property type="match status" value="1"/>
</dbReference>